<dbReference type="AlphaFoldDB" id="A0AAN8QST7"/>
<evidence type="ECO:0000313" key="5">
    <source>
        <dbReference type="Proteomes" id="UP001356427"/>
    </source>
</evidence>
<organism evidence="4 5">
    <name type="scientific">Coregonus suidteri</name>
    <dbReference type="NCBI Taxonomy" id="861788"/>
    <lineage>
        <taxon>Eukaryota</taxon>
        <taxon>Metazoa</taxon>
        <taxon>Chordata</taxon>
        <taxon>Craniata</taxon>
        <taxon>Vertebrata</taxon>
        <taxon>Euteleostomi</taxon>
        <taxon>Actinopterygii</taxon>
        <taxon>Neopterygii</taxon>
        <taxon>Teleostei</taxon>
        <taxon>Protacanthopterygii</taxon>
        <taxon>Salmoniformes</taxon>
        <taxon>Salmonidae</taxon>
        <taxon>Coregoninae</taxon>
        <taxon>Coregonus</taxon>
    </lineage>
</organism>
<accession>A0AAN8QST7</accession>
<sequence>MPEILWFSRHMQQPTGNIPLRVCGMVSSLPAMARPVSTTAQRGTNICDIPERARCSYTGASAYICSCLPGFVGDGHTCQDIDECEQGRCHRDAGTPSVITLRAPSPVSATLVSMAMASSVPLAPRSVRRRSASETEKASRSPPTQARFPSPPSPHRQSVRSYLRPAWCLRAHPVPR</sequence>
<evidence type="ECO:0000259" key="3">
    <source>
        <dbReference type="PROSITE" id="PS01186"/>
    </source>
</evidence>
<gene>
    <name evidence="4" type="ORF">J4Q44_G00283750</name>
</gene>
<feature type="domain" description="EGF-like" evidence="3">
    <location>
        <begin position="65"/>
        <end position="78"/>
    </location>
</feature>
<dbReference type="Pfam" id="PF12662">
    <property type="entry name" value="cEGF"/>
    <property type="match status" value="1"/>
</dbReference>
<keyword evidence="1" id="KW-0245">EGF-like domain</keyword>
<dbReference type="Proteomes" id="UP001356427">
    <property type="component" value="Unassembled WGS sequence"/>
</dbReference>
<dbReference type="PROSITE" id="PS01186">
    <property type="entry name" value="EGF_2"/>
    <property type="match status" value="1"/>
</dbReference>
<dbReference type="InterPro" id="IPR000742">
    <property type="entry name" value="EGF"/>
</dbReference>
<reference evidence="4 5" key="1">
    <citation type="submission" date="2021-04" db="EMBL/GenBank/DDBJ databases">
        <authorList>
            <person name="De Guttry C."/>
            <person name="Zahm M."/>
            <person name="Klopp C."/>
            <person name="Cabau C."/>
            <person name="Louis A."/>
            <person name="Berthelot C."/>
            <person name="Parey E."/>
            <person name="Roest Crollius H."/>
            <person name="Montfort J."/>
            <person name="Robinson-Rechavi M."/>
            <person name="Bucao C."/>
            <person name="Bouchez O."/>
            <person name="Gislard M."/>
            <person name="Lluch J."/>
            <person name="Milhes M."/>
            <person name="Lampietro C."/>
            <person name="Lopez Roques C."/>
            <person name="Donnadieu C."/>
            <person name="Braasch I."/>
            <person name="Desvignes T."/>
            <person name="Postlethwait J."/>
            <person name="Bobe J."/>
            <person name="Wedekind C."/>
            <person name="Guiguen Y."/>
        </authorList>
    </citation>
    <scope>NUCLEOTIDE SEQUENCE [LARGE SCALE GENOMIC DNA]</scope>
    <source>
        <strain evidence="4">Cs_M1</strain>
        <tissue evidence="4">Blood</tissue>
    </source>
</reference>
<dbReference type="EMBL" id="JAGTTL010000027">
    <property type="protein sequence ID" value="KAK6300277.1"/>
    <property type="molecule type" value="Genomic_DNA"/>
</dbReference>
<evidence type="ECO:0000256" key="1">
    <source>
        <dbReference type="ARBA" id="ARBA00022536"/>
    </source>
</evidence>
<evidence type="ECO:0000313" key="4">
    <source>
        <dbReference type="EMBL" id="KAK6300277.1"/>
    </source>
</evidence>
<protein>
    <recommendedName>
        <fullName evidence="3">EGF-like domain-containing protein</fullName>
    </recommendedName>
</protein>
<comment type="caution">
    <text evidence="4">The sequence shown here is derived from an EMBL/GenBank/DDBJ whole genome shotgun (WGS) entry which is preliminary data.</text>
</comment>
<proteinExistence type="predicted"/>
<dbReference type="Gene3D" id="2.10.25.10">
    <property type="entry name" value="Laminin"/>
    <property type="match status" value="1"/>
</dbReference>
<dbReference type="SUPFAM" id="SSF57196">
    <property type="entry name" value="EGF/Laminin"/>
    <property type="match status" value="1"/>
</dbReference>
<dbReference type="InterPro" id="IPR026823">
    <property type="entry name" value="cEGF"/>
</dbReference>
<evidence type="ECO:0000256" key="2">
    <source>
        <dbReference type="SAM" id="MobiDB-lite"/>
    </source>
</evidence>
<feature type="region of interest" description="Disordered" evidence="2">
    <location>
        <begin position="122"/>
        <end position="159"/>
    </location>
</feature>
<keyword evidence="5" id="KW-1185">Reference proteome</keyword>
<name>A0AAN8QST7_9TELE</name>